<protein>
    <submittedName>
        <fullName evidence="2">Uncharacterized protein</fullName>
    </submittedName>
</protein>
<keyword evidence="1" id="KW-0812">Transmembrane</keyword>
<comment type="caution">
    <text evidence="2">The sequence shown here is derived from an EMBL/GenBank/DDBJ whole genome shotgun (WGS) entry which is preliminary data.</text>
</comment>
<sequence>MQALYALISLLAGFKICDVLTHPDSKIRRKTPTIKIRGFELLPSIRITVRGRFVHFHHWMNFSILFVISVVVGGSILDSWLTRGVLLGGIIQGLTIPSPIARKIIYSKKIDVQS</sequence>
<name>A0A1F8DHC1_9BACT</name>
<reference evidence="2 3" key="1">
    <citation type="journal article" date="2016" name="Nat. Commun.">
        <title>Thousands of microbial genomes shed light on interconnected biogeochemical processes in an aquifer system.</title>
        <authorList>
            <person name="Anantharaman K."/>
            <person name="Brown C.T."/>
            <person name="Hug L.A."/>
            <person name="Sharon I."/>
            <person name="Castelle C.J."/>
            <person name="Probst A.J."/>
            <person name="Thomas B.C."/>
            <person name="Singh A."/>
            <person name="Wilkins M.J."/>
            <person name="Karaoz U."/>
            <person name="Brodie E.L."/>
            <person name="Williams K.H."/>
            <person name="Hubbard S.S."/>
            <person name="Banfield J.F."/>
        </authorList>
    </citation>
    <scope>NUCLEOTIDE SEQUENCE [LARGE SCALE GENOMIC DNA]</scope>
</reference>
<accession>A0A1F8DHC1</accession>
<dbReference type="AlphaFoldDB" id="A0A1F8DHC1"/>
<evidence type="ECO:0000313" key="3">
    <source>
        <dbReference type="Proteomes" id="UP000177596"/>
    </source>
</evidence>
<proteinExistence type="predicted"/>
<evidence type="ECO:0000313" key="2">
    <source>
        <dbReference type="EMBL" id="OGM87822.1"/>
    </source>
</evidence>
<keyword evidence="1" id="KW-0472">Membrane</keyword>
<organism evidence="2 3">
    <name type="scientific">Candidatus Woesebacteria bacterium RIFOXYD1_FULL_43_18</name>
    <dbReference type="NCBI Taxonomy" id="1802551"/>
    <lineage>
        <taxon>Bacteria</taxon>
        <taxon>Candidatus Woeseibacteriota</taxon>
    </lineage>
</organism>
<feature type="transmembrane region" description="Helical" evidence="1">
    <location>
        <begin position="59"/>
        <end position="77"/>
    </location>
</feature>
<gene>
    <name evidence="2" type="ORF">A2573_01445</name>
</gene>
<keyword evidence="1" id="KW-1133">Transmembrane helix</keyword>
<dbReference type="EMBL" id="MGIL01000021">
    <property type="protein sequence ID" value="OGM87822.1"/>
    <property type="molecule type" value="Genomic_DNA"/>
</dbReference>
<evidence type="ECO:0000256" key="1">
    <source>
        <dbReference type="SAM" id="Phobius"/>
    </source>
</evidence>
<dbReference type="Proteomes" id="UP000177596">
    <property type="component" value="Unassembled WGS sequence"/>
</dbReference>